<dbReference type="RefSeq" id="WP_350937070.1">
    <property type="nucleotide sequence ID" value="NZ_CP157762.1"/>
</dbReference>
<dbReference type="InterPro" id="IPR011050">
    <property type="entry name" value="Pectin_lyase_fold/virulence"/>
</dbReference>
<dbReference type="SUPFAM" id="SSF51126">
    <property type="entry name" value="Pectin lyase-like"/>
    <property type="match status" value="1"/>
</dbReference>
<evidence type="ECO:0000259" key="2">
    <source>
        <dbReference type="Pfam" id="PF13229"/>
    </source>
</evidence>
<evidence type="ECO:0000256" key="1">
    <source>
        <dbReference type="ARBA" id="ARBA00022737"/>
    </source>
</evidence>
<accession>A0AAU8HL07</accession>
<dbReference type="InterPro" id="IPR039448">
    <property type="entry name" value="Beta_helix"/>
</dbReference>
<gene>
    <name evidence="4" type="ORF">ABUL08_10890</name>
    <name evidence="3" type="ORF">VK199_10840</name>
</gene>
<dbReference type="PANTHER" id="PTHR22990:SF15">
    <property type="entry name" value="F-BOX ONLY PROTEIN 10"/>
    <property type="match status" value="1"/>
</dbReference>
<dbReference type="Gene3D" id="2.160.20.10">
    <property type="entry name" value="Single-stranded right-handed beta-helix, Pectin lyase-like"/>
    <property type="match status" value="2"/>
</dbReference>
<reference evidence="3" key="1">
    <citation type="submission" date="2024-01" db="EMBL/GenBank/DDBJ databases">
        <title>The genome sequence of Micromonospora mangrovi CCTCC AA 2012012.</title>
        <authorList>
            <person name="Gao J."/>
        </authorList>
    </citation>
    <scope>NUCLEOTIDE SEQUENCE</scope>
    <source>
        <strain evidence="3">CCTCC AA 2012012</strain>
    </source>
</reference>
<reference evidence="4" key="2">
    <citation type="submission" date="2024-06" db="EMBL/GenBank/DDBJ databases">
        <title>Micromonospora mangrovi CCTCC AA 2012012 genome sequences.</title>
        <authorList>
            <person name="Gao J."/>
        </authorList>
    </citation>
    <scope>NUCLEOTIDE SEQUENCE</scope>
    <source>
        <strain evidence="4">CCTCC AA 2012012</strain>
    </source>
</reference>
<keyword evidence="1" id="KW-0677">Repeat</keyword>
<proteinExistence type="predicted"/>
<evidence type="ECO:0000313" key="3">
    <source>
        <dbReference type="EMBL" id="XBP95867.1"/>
    </source>
</evidence>
<dbReference type="InterPro" id="IPR006626">
    <property type="entry name" value="PbH1"/>
</dbReference>
<name>A0AAU8HL07_9ACTN</name>
<organism evidence="4">
    <name type="scientific">Micromonospora sp. CCTCC AA 2012012</name>
    <dbReference type="NCBI Taxonomy" id="3111921"/>
    <lineage>
        <taxon>Bacteria</taxon>
        <taxon>Bacillati</taxon>
        <taxon>Actinomycetota</taxon>
        <taxon>Actinomycetes</taxon>
        <taxon>Micromonosporales</taxon>
        <taxon>Micromonosporaceae</taxon>
        <taxon>Micromonospora</taxon>
    </lineage>
</organism>
<dbReference type="Pfam" id="PF13229">
    <property type="entry name" value="Beta_helix"/>
    <property type="match status" value="1"/>
</dbReference>
<dbReference type="SMART" id="SM00710">
    <property type="entry name" value="PbH1"/>
    <property type="match status" value="10"/>
</dbReference>
<dbReference type="PANTHER" id="PTHR22990">
    <property type="entry name" value="F-BOX ONLY PROTEIN"/>
    <property type="match status" value="1"/>
</dbReference>
<evidence type="ECO:0000313" key="4">
    <source>
        <dbReference type="EMBL" id="XCH76571.1"/>
    </source>
</evidence>
<dbReference type="AlphaFoldDB" id="A0AAU8HL07"/>
<feature type="domain" description="Right handed beta helix" evidence="2">
    <location>
        <begin position="248"/>
        <end position="342"/>
    </location>
</feature>
<protein>
    <submittedName>
        <fullName evidence="4">Right-handed parallel beta-helix repeat-containing protein</fullName>
    </submittedName>
</protein>
<dbReference type="EMBL" id="CP159342">
    <property type="protein sequence ID" value="XCH76571.1"/>
    <property type="molecule type" value="Genomic_DNA"/>
</dbReference>
<dbReference type="InterPro" id="IPR051550">
    <property type="entry name" value="SCF-Subunits/Alg-Epimerases"/>
</dbReference>
<dbReference type="EMBL" id="CP157762">
    <property type="protein sequence ID" value="XBP95867.1"/>
    <property type="molecule type" value="Genomic_DNA"/>
</dbReference>
<dbReference type="InterPro" id="IPR012334">
    <property type="entry name" value="Pectin_lyas_fold"/>
</dbReference>
<sequence>MVYPQLPTAGIREEPVAGAPLLCDARDHGLTGDGTTNDQPAFAALVDRLGDAYAADGRARVIYCPPGVYSIRDAGTVWRTGVSLVGAGPGATRFLLSNAGNRADPTPLAFYTEALHGAGPDRFLEYCTFADFEIDGSGVASVDYNPLAKGLGLQYVVRGVFRNLYIHHTAATGLGCDFLQDSLIDGVLVAGCGRLDNGTELGGAGIGVGIGGWGSVERLNVINCSAVGNATNGIFFELQREGALRPRGIRVIGCHAQGNRFGISDWGANGLIVSACTMTGNLEAGFHVSAKGTTGTAGRGGLLADCVIDGNVRDGVSIGNTPGPYTIRGNRISGNGRHGYHQRSLGGDETEVAREIVIESNDFYGNSLDAIRIDRPMVDAMVVNNRIRGNGRQCAPAAAGGGESVRYSERRVVDRQADWGHDEHRGKVLRVGHRIAVVAANDADELTLAPVRPGAVTAWSGDVPPPGTPYELPDAPRTRAGITVDAPIDSASIRGNRVWDSQDPPTQTHGLWITGRGSCADCRIEDNDLAGNAVAAVRLDTPPIGGRWDRNHGD</sequence>